<protein>
    <submittedName>
        <fullName evidence="1">Uncharacterized protein</fullName>
    </submittedName>
</protein>
<name>A0A388KP27_CHABU</name>
<dbReference type="AlphaFoldDB" id="A0A388KP27"/>
<accession>A0A388KP27</accession>
<gene>
    <name evidence="1" type="ORF">CBR_g9215</name>
</gene>
<organism evidence="1 2">
    <name type="scientific">Chara braunii</name>
    <name type="common">Braun's stonewort</name>
    <dbReference type="NCBI Taxonomy" id="69332"/>
    <lineage>
        <taxon>Eukaryota</taxon>
        <taxon>Viridiplantae</taxon>
        <taxon>Streptophyta</taxon>
        <taxon>Charophyceae</taxon>
        <taxon>Charales</taxon>
        <taxon>Characeae</taxon>
        <taxon>Chara</taxon>
    </lineage>
</organism>
<comment type="caution">
    <text evidence="1">The sequence shown here is derived from an EMBL/GenBank/DDBJ whole genome shotgun (WGS) entry which is preliminary data.</text>
</comment>
<evidence type="ECO:0000313" key="2">
    <source>
        <dbReference type="Proteomes" id="UP000265515"/>
    </source>
</evidence>
<proteinExistence type="predicted"/>
<dbReference type="Gramene" id="GBG71806">
    <property type="protein sequence ID" value="GBG71806"/>
    <property type="gene ID" value="CBR_g9215"/>
</dbReference>
<evidence type="ECO:0000313" key="1">
    <source>
        <dbReference type="EMBL" id="GBG71806.1"/>
    </source>
</evidence>
<reference evidence="1 2" key="1">
    <citation type="journal article" date="2018" name="Cell">
        <title>The Chara Genome: Secondary Complexity and Implications for Plant Terrestrialization.</title>
        <authorList>
            <person name="Nishiyama T."/>
            <person name="Sakayama H."/>
            <person name="Vries J.D."/>
            <person name="Buschmann H."/>
            <person name="Saint-Marcoux D."/>
            <person name="Ullrich K.K."/>
            <person name="Haas F.B."/>
            <person name="Vanderstraeten L."/>
            <person name="Becker D."/>
            <person name="Lang D."/>
            <person name="Vosolsobe S."/>
            <person name="Rombauts S."/>
            <person name="Wilhelmsson P.K.I."/>
            <person name="Janitza P."/>
            <person name="Kern R."/>
            <person name="Heyl A."/>
            <person name="Rumpler F."/>
            <person name="Villalobos L.I.A.C."/>
            <person name="Clay J.M."/>
            <person name="Skokan R."/>
            <person name="Toyoda A."/>
            <person name="Suzuki Y."/>
            <person name="Kagoshima H."/>
            <person name="Schijlen E."/>
            <person name="Tajeshwar N."/>
            <person name="Catarino B."/>
            <person name="Hetherington A.J."/>
            <person name="Saltykova A."/>
            <person name="Bonnot C."/>
            <person name="Breuninger H."/>
            <person name="Symeonidi A."/>
            <person name="Radhakrishnan G.V."/>
            <person name="Van Nieuwerburgh F."/>
            <person name="Deforce D."/>
            <person name="Chang C."/>
            <person name="Karol K.G."/>
            <person name="Hedrich R."/>
            <person name="Ulvskov P."/>
            <person name="Glockner G."/>
            <person name="Delwiche C.F."/>
            <person name="Petrasek J."/>
            <person name="Van de Peer Y."/>
            <person name="Friml J."/>
            <person name="Beilby M."/>
            <person name="Dolan L."/>
            <person name="Kohara Y."/>
            <person name="Sugano S."/>
            <person name="Fujiyama A."/>
            <person name="Delaux P.-M."/>
            <person name="Quint M."/>
            <person name="TheiBen G."/>
            <person name="Hagemann M."/>
            <person name="Harholt J."/>
            <person name="Dunand C."/>
            <person name="Zachgo S."/>
            <person name="Langdale J."/>
            <person name="Maumus F."/>
            <person name="Straeten D.V.D."/>
            <person name="Gould S.B."/>
            <person name="Rensing S.A."/>
        </authorList>
    </citation>
    <scope>NUCLEOTIDE SEQUENCE [LARGE SCALE GENOMIC DNA]</scope>
    <source>
        <strain evidence="1 2">S276</strain>
    </source>
</reference>
<sequence length="159" mass="17621">MFQFDMEYKHLNIGKHLLMYYVIAKPKPELKEGTVTLYLFGNIGTDRPGLLELIHIELLSIAQVIASEEGDLQLRLRATSAPTRMYHKVVIPDYIVRTGEKVIDLKEAVVSSLVLSNTSAPEDTKEGPQEEVSATIVGIARKLSRTRGRSSPASACPEV</sequence>
<dbReference type="EMBL" id="BFEA01000153">
    <property type="protein sequence ID" value="GBG71806.1"/>
    <property type="molecule type" value="Genomic_DNA"/>
</dbReference>
<dbReference type="Proteomes" id="UP000265515">
    <property type="component" value="Unassembled WGS sequence"/>
</dbReference>
<keyword evidence="2" id="KW-1185">Reference proteome</keyword>